<gene>
    <name evidence="6 9" type="primary">ruvA</name>
    <name evidence="9" type="ORF">E3O11_12415</name>
    <name evidence="8" type="ORF">SAMN05216274_105155</name>
</gene>
<dbReference type="Gene3D" id="1.10.150.20">
    <property type="entry name" value="5' to 3' exonuclease, C-terminal subdomain"/>
    <property type="match status" value="1"/>
</dbReference>
<dbReference type="GO" id="GO:0006310">
    <property type="term" value="P:DNA recombination"/>
    <property type="evidence" value="ECO:0007669"/>
    <property type="project" value="UniProtKB-UniRule"/>
</dbReference>
<dbReference type="SUPFAM" id="SSF50249">
    <property type="entry name" value="Nucleic acid-binding proteins"/>
    <property type="match status" value="1"/>
</dbReference>
<dbReference type="CDD" id="cd14332">
    <property type="entry name" value="UBA_RuvA_C"/>
    <property type="match status" value="1"/>
</dbReference>
<feature type="region of interest" description="Domain III" evidence="6">
    <location>
        <begin position="151"/>
        <end position="226"/>
    </location>
</feature>
<comment type="domain">
    <text evidence="6">Has three domains with a flexible linker between the domains II and III and assumes an 'L' shape. Domain III is highly mobile and contacts RuvB.</text>
</comment>
<dbReference type="InterPro" id="IPR003583">
    <property type="entry name" value="Hlx-hairpin-Hlx_DNA-bd_motif"/>
</dbReference>
<dbReference type="InterPro" id="IPR011114">
    <property type="entry name" value="RuvA_C"/>
</dbReference>
<dbReference type="EMBL" id="FOPW01000005">
    <property type="protein sequence ID" value="SFH44470.1"/>
    <property type="molecule type" value="Genomic_DNA"/>
</dbReference>
<reference evidence="9 11" key="2">
    <citation type="submission" date="2019-03" db="EMBL/GenBank/DDBJ databases">
        <title>Genomics of glacier-inhabiting Cryobacterium strains.</title>
        <authorList>
            <person name="Liu Q."/>
            <person name="Xin Y.-H."/>
        </authorList>
    </citation>
    <scope>NUCLEOTIDE SEQUENCE [LARGE SCALE GENOMIC DNA]</scope>
    <source>
        <strain evidence="9 11">Hh34</strain>
    </source>
</reference>
<dbReference type="SUPFAM" id="SSF47781">
    <property type="entry name" value="RuvA domain 2-like"/>
    <property type="match status" value="1"/>
</dbReference>
<sequence>MISSVRGLVLSAVGSTASSSTVVIEVGGVGLGVQVTPATALGVRIGDEARLATTLIVREDSLTLYGFPTADELAVFELLVGVTGVGPKSALGVLAVLSPNQIGQAVNADDDAAFRKVSGIGPKTAKLIVLSLAGKIAVSAESAPTRRPGATSVAASVQAALIGLGWSERVAAEAVDEALTELADAAGADSAPPTVAAVLRLALGRLGPAAHHATGSAAASTGSGRS</sequence>
<evidence type="ECO:0000256" key="4">
    <source>
        <dbReference type="ARBA" id="ARBA00023172"/>
    </source>
</evidence>
<dbReference type="NCBIfam" id="TIGR00084">
    <property type="entry name" value="ruvA"/>
    <property type="match status" value="1"/>
</dbReference>
<dbReference type="GO" id="GO:0006281">
    <property type="term" value="P:DNA repair"/>
    <property type="evidence" value="ECO:0007669"/>
    <property type="project" value="UniProtKB-UniRule"/>
</dbReference>
<dbReference type="GO" id="GO:0048476">
    <property type="term" value="C:Holliday junction resolvase complex"/>
    <property type="evidence" value="ECO:0007669"/>
    <property type="project" value="UniProtKB-UniRule"/>
</dbReference>
<comment type="caution">
    <text evidence="9">The sequence shown here is derived from an EMBL/GenBank/DDBJ whole genome shotgun (WGS) entry which is preliminary data.</text>
</comment>
<keyword evidence="2 6" id="KW-0227">DNA damage</keyword>
<reference evidence="8 10" key="1">
    <citation type="submission" date="2016-10" db="EMBL/GenBank/DDBJ databases">
        <authorList>
            <person name="Varghese N."/>
            <person name="Submissions S."/>
        </authorList>
    </citation>
    <scope>NUCLEOTIDE SEQUENCE [LARGE SCALE GENOMIC DNA]</scope>
    <source>
        <strain evidence="8 10">GMCC 1.11211</strain>
    </source>
</reference>
<dbReference type="Proteomes" id="UP000199681">
    <property type="component" value="Unassembled WGS sequence"/>
</dbReference>
<keyword evidence="1 6" id="KW-0963">Cytoplasm</keyword>
<protein>
    <recommendedName>
        <fullName evidence="6">Holliday junction branch migration complex subunit RuvA</fullName>
    </recommendedName>
</protein>
<keyword evidence="8" id="KW-0347">Helicase</keyword>
<accession>A0A1I3A3K6</accession>
<dbReference type="Pfam" id="PF07499">
    <property type="entry name" value="RuvA_C"/>
    <property type="match status" value="1"/>
</dbReference>
<dbReference type="AlphaFoldDB" id="A0A1I3A3K6"/>
<organism evidence="9 11">
    <name type="scientific">Cryobacterium levicorallinum</name>
    <dbReference type="NCBI Taxonomy" id="995038"/>
    <lineage>
        <taxon>Bacteria</taxon>
        <taxon>Bacillati</taxon>
        <taxon>Actinomycetota</taxon>
        <taxon>Actinomycetes</taxon>
        <taxon>Micrococcales</taxon>
        <taxon>Microbacteriaceae</taxon>
        <taxon>Cryobacterium</taxon>
    </lineage>
</organism>
<dbReference type="RefSeq" id="WP_092449118.1">
    <property type="nucleotide sequence ID" value="NZ_BKAC01000004.1"/>
</dbReference>
<comment type="similarity">
    <text evidence="6">Belongs to the RuvA family.</text>
</comment>
<evidence type="ECO:0000313" key="8">
    <source>
        <dbReference type="EMBL" id="SFH44470.1"/>
    </source>
</evidence>
<evidence type="ECO:0000313" key="10">
    <source>
        <dbReference type="Proteomes" id="UP000199681"/>
    </source>
</evidence>
<keyword evidence="8" id="KW-0067">ATP-binding</keyword>
<dbReference type="Gene3D" id="2.40.50.140">
    <property type="entry name" value="Nucleic acid-binding proteins"/>
    <property type="match status" value="1"/>
</dbReference>
<keyword evidence="4 6" id="KW-0233">DNA recombination</keyword>
<dbReference type="GO" id="GO:0009379">
    <property type="term" value="C:Holliday junction helicase complex"/>
    <property type="evidence" value="ECO:0007669"/>
    <property type="project" value="InterPro"/>
</dbReference>
<evidence type="ECO:0000259" key="7">
    <source>
        <dbReference type="SMART" id="SM00278"/>
    </source>
</evidence>
<evidence type="ECO:0000256" key="5">
    <source>
        <dbReference type="ARBA" id="ARBA00023204"/>
    </source>
</evidence>
<dbReference type="EMBL" id="SOFE01000023">
    <property type="protein sequence ID" value="TFB82681.1"/>
    <property type="molecule type" value="Genomic_DNA"/>
</dbReference>
<dbReference type="HAMAP" id="MF_00031">
    <property type="entry name" value="DNA_HJ_migration_RuvA"/>
    <property type="match status" value="1"/>
</dbReference>
<dbReference type="Pfam" id="PF01330">
    <property type="entry name" value="RuvA_N"/>
    <property type="match status" value="1"/>
</dbReference>
<name>A0A1I3A3K6_9MICO</name>
<evidence type="ECO:0000256" key="1">
    <source>
        <dbReference type="ARBA" id="ARBA00022490"/>
    </source>
</evidence>
<dbReference type="GO" id="GO:0000400">
    <property type="term" value="F:four-way junction DNA binding"/>
    <property type="evidence" value="ECO:0007669"/>
    <property type="project" value="UniProtKB-UniRule"/>
</dbReference>
<dbReference type="InterPro" id="IPR010994">
    <property type="entry name" value="RuvA_2-like"/>
</dbReference>
<dbReference type="STRING" id="995038.SAMN05216274_105155"/>
<feature type="domain" description="Helix-hairpin-helix DNA-binding motif class 1" evidence="7">
    <location>
        <begin position="112"/>
        <end position="131"/>
    </location>
</feature>
<keyword evidence="8" id="KW-0378">Hydrolase</keyword>
<evidence type="ECO:0000256" key="2">
    <source>
        <dbReference type="ARBA" id="ARBA00022763"/>
    </source>
</evidence>
<dbReference type="InterPro" id="IPR013849">
    <property type="entry name" value="DNA_helicase_Holl-junc_RuvA_I"/>
</dbReference>
<dbReference type="GO" id="GO:0005524">
    <property type="term" value="F:ATP binding"/>
    <property type="evidence" value="ECO:0007669"/>
    <property type="project" value="InterPro"/>
</dbReference>
<evidence type="ECO:0000313" key="9">
    <source>
        <dbReference type="EMBL" id="TFB82681.1"/>
    </source>
</evidence>
<proteinExistence type="inferred from homology"/>
<dbReference type="InterPro" id="IPR000085">
    <property type="entry name" value="RuvA"/>
</dbReference>
<dbReference type="Proteomes" id="UP000297963">
    <property type="component" value="Unassembled WGS sequence"/>
</dbReference>
<comment type="subcellular location">
    <subcellularLocation>
        <location evidence="6">Cytoplasm</location>
    </subcellularLocation>
</comment>
<dbReference type="Pfam" id="PF14520">
    <property type="entry name" value="HHH_5"/>
    <property type="match status" value="1"/>
</dbReference>
<keyword evidence="10" id="KW-1185">Reference proteome</keyword>
<comment type="subunit">
    <text evidence="6">Homotetramer. Forms an RuvA(8)-RuvB(12)-Holliday junction (HJ) complex. HJ DNA is sandwiched between 2 RuvA tetramers; dsDNA enters through RuvA and exits via RuvB. An RuvB hexamer assembles on each DNA strand where it exits the tetramer. Each RuvB hexamer is contacted by two RuvA subunits (via domain III) on 2 adjacent RuvB subunits; this complex drives branch migration. In the full resolvosome a probable DNA-RuvA(4)-RuvB(12)-RuvC(2) complex forms which resolves the HJ.</text>
</comment>
<dbReference type="GO" id="GO:0005737">
    <property type="term" value="C:cytoplasm"/>
    <property type="evidence" value="ECO:0007669"/>
    <property type="project" value="UniProtKB-SubCell"/>
</dbReference>
<keyword evidence="5 6" id="KW-0234">DNA repair</keyword>
<dbReference type="GO" id="GO:0009378">
    <property type="term" value="F:four-way junction helicase activity"/>
    <property type="evidence" value="ECO:0007669"/>
    <property type="project" value="InterPro"/>
</dbReference>
<keyword evidence="8" id="KW-0547">Nucleotide-binding</keyword>
<dbReference type="InterPro" id="IPR036267">
    <property type="entry name" value="RuvA_C_sf"/>
</dbReference>
<evidence type="ECO:0000256" key="6">
    <source>
        <dbReference type="HAMAP-Rule" id="MF_00031"/>
    </source>
</evidence>
<dbReference type="Gene3D" id="1.10.8.10">
    <property type="entry name" value="DNA helicase RuvA subunit, C-terminal domain"/>
    <property type="match status" value="1"/>
</dbReference>
<dbReference type="SMART" id="SM00278">
    <property type="entry name" value="HhH1"/>
    <property type="match status" value="2"/>
</dbReference>
<comment type="caution">
    <text evidence="6">Lacks conserved residue(s) required for the propagation of feature annotation.</text>
</comment>
<feature type="domain" description="Helix-hairpin-helix DNA-binding motif class 1" evidence="7">
    <location>
        <begin position="77"/>
        <end position="96"/>
    </location>
</feature>
<dbReference type="SUPFAM" id="SSF46929">
    <property type="entry name" value="DNA helicase RuvA subunit, C-terminal domain"/>
    <property type="match status" value="1"/>
</dbReference>
<dbReference type="InterPro" id="IPR012340">
    <property type="entry name" value="NA-bd_OB-fold"/>
</dbReference>
<evidence type="ECO:0000256" key="3">
    <source>
        <dbReference type="ARBA" id="ARBA00023125"/>
    </source>
</evidence>
<feature type="region of interest" description="Domain II" evidence="6">
    <location>
        <begin position="69"/>
        <end position="146"/>
    </location>
</feature>
<evidence type="ECO:0000313" key="11">
    <source>
        <dbReference type="Proteomes" id="UP000297963"/>
    </source>
</evidence>
<comment type="function">
    <text evidence="6">The RuvA-RuvB-RuvC complex processes Holliday junction (HJ) DNA during genetic recombination and DNA repair, while the RuvA-RuvB complex plays an important role in the rescue of blocked DNA replication forks via replication fork reversal (RFR). RuvA specifically binds to HJ cruciform DNA, conferring on it an open structure. The RuvB hexamer acts as an ATP-dependent pump, pulling dsDNA into and through the RuvAB complex. HJ branch migration allows RuvC to scan DNA until it finds its consensus sequence, where it cleaves and resolves the cruciform DNA.</text>
</comment>
<keyword evidence="3 6" id="KW-0238">DNA-binding</keyword>